<organism evidence="2 3">
    <name type="scientific">Cylindrodendrum hubeiense</name>
    <dbReference type="NCBI Taxonomy" id="595255"/>
    <lineage>
        <taxon>Eukaryota</taxon>
        <taxon>Fungi</taxon>
        <taxon>Dikarya</taxon>
        <taxon>Ascomycota</taxon>
        <taxon>Pezizomycotina</taxon>
        <taxon>Sordariomycetes</taxon>
        <taxon>Hypocreomycetidae</taxon>
        <taxon>Hypocreales</taxon>
        <taxon>Nectriaceae</taxon>
        <taxon>Cylindrodendrum</taxon>
    </lineage>
</organism>
<evidence type="ECO:0000313" key="3">
    <source>
        <dbReference type="Proteomes" id="UP000722485"/>
    </source>
</evidence>
<proteinExistence type="predicted"/>
<keyword evidence="3" id="KW-1185">Reference proteome</keyword>
<comment type="caution">
    <text evidence="2">The sequence shown here is derived from an EMBL/GenBank/DDBJ whole genome shotgun (WGS) entry which is preliminary data.</text>
</comment>
<dbReference type="AlphaFoldDB" id="A0A9P5LAL9"/>
<evidence type="ECO:0000256" key="1">
    <source>
        <dbReference type="SAM" id="MobiDB-lite"/>
    </source>
</evidence>
<feature type="compositionally biased region" description="Basic and acidic residues" evidence="1">
    <location>
        <begin position="29"/>
        <end position="39"/>
    </location>
</feature>
<dbReference type="Proteomes" id="UP000722485">
    <property type="component" value="Unassembled WGS sequence"/>
</dbReference>
<dbReference type="EMBL" id="JAANBB010000519">
    <property type="protein sequence ID" value="KAF7540644.1"/>
    <property type="molecule type" value="Genomic_DNA"/>
</dbReference>
<gene>
    <name evidence="2" type="ORF">G7Z17_g12152</name>
</gene>
<feature type="region of interest" description="Disordered" evidence="1">
    <location>
        <begin position="1"/>
        <end position="65"/>
    </location>
</feature>
<accession>A0A9P5LAL9</accession>
<reference evidence="2" key="1">
    <citation type="submission" date="2020-03" db="EMBL/GenBank/DDBJ databases">
        <title>Draft Genome Sequence of Cylindrodendrum hubeiense.</title>
        <authorList>
            <person name="Buettner E."/>
            <person name="Kellner H."/>
        </authorList>
    </citation>
    <scope>NUCLEOTIDE SEQUENCE</scope>
    <source>
        <strain evidence="2">IHI 201604</strain>
    </source>
</reference>
<protein>
    <submittedName>
        <fullName evidence="2">Uncharacterized protein</fullName>
    </submittedName>
</protein>
<evidence type="ECO:0000313" key="2">
    <source>
        <dbReference type="EMBL" id="KAF7540644.1"/>
    </source>
</evidence>
<name>A0A9P5LAL9_9HYPO</name>
<sequence length="460" mass="51722">MDRSSRRVKSQPHRGRGGARGGAFAPKAAGEKAWSKDKAMGTAKSMADNGRQRARRFEDDEFLGRPPPGRDLILPGALNDIRRAHKVYITNVQPNILDIHCESMSRMQQAVHALNWAIHDLRLSNEHPPVRFLVQEPTNADIKDMIRVEIGSRPRFTSRCPTLVNNSSAMETHIQRLCIEIPNSANTLMALNKNMKMRVNFGHLDVRSRNTRGRDEITHDEFVKLLSMYSVRGGASLETNGHQDVTQGCEVTLVVQGMEIKADAMDPVGENTQLSTFRAVRSEAWGRLNWTVVAPDMQYDWNLRVDAWDDEDIPLAFKDLSQKLLLTVNSTQDLSDLIRIPHISTHKLGDLRGHVGQLKLKTSATIPYKTTPYVIEISITKIWKGACTTDEPDITWGIEFYAAHWDESIMHVSGGDNRKDWGQGLENIWPGDEPGLESRFRQFVGTVLEMQALLDGACPT</sequence>
<feature type="compositionally biased region" description="Basic residues" evidence="1">
    <location>
        <begin position="1"/>
        <end position="17"/>
    </location>
</feature>
<dbReference type="OrthoDB" id="4739136at2759"/>